<feature type="chain" id="PRO_5046231578" description="Cellulose biosynthesis protein BcsS" evidence="1">
    <location>
        <begin position="27"/>
        <end position="240"/>
    </location>
</feature>
<name>A0ABT1QU70_9GAMM</name>
<keyword evidence="3" id="KW-1185">Reference proteome</keyword>
<evidence type="ECO:0000256" key="1">
    <source>
        <dbReference type="SAM" id="SignalP"/>
    </source>
</evidence>
<dbReference type="EMBL" id="JANFQO010000012">
    <property type="protein sequence ID" value="MCQ4165824.1"/>
    <property type="molecule type" value="Genomic_DNA"/>
</dbReference>
<protein>
    <recommendedName>
        <fullName evidence="4">Cellulose biosynthesis protein BcsS</fullName>
    </recommendedName>
</protein>
<feature type="signal peptide" evidence="1">
    <location>
        <begin position="1"/>
        <end position="26"/>
    </location>
</feature>
<proteinExistence type="predicted"/>
<dbReference type="RefSeq" id="WP_255915014.1">
    <property type="nucleotide sequence ID" value="NZ_JANFQO010000012.1"/>
</dbReference>
<evidence type="ECO:0000313" key="2">
    <source>
        <dbReference type="EMBL" id="MCQ4165824.1"/>
    </source>
</evidence>
<keyword evidence="1" id="KW-0732">Signal</keyword>
<sequence length="240" mass="26232">MASPRFDRLPHAAAGLLLAAALPAAAQDWGGALGFGSDNVYRGVSQTSGRPSWLADVHYRFDENWTAGLGASAERPQYQSSGAQFTLYLDRLWQLDEDWSAKLGVMHYESPWNVWRDELNYNELNAAIGWRGRWRLSLALSPDTPGIFSASGAKVGFVASAELSYQQPVAGRLAANFGLGYANLKQVADLVYGYGSAGLSYGAGDVYIYSSVLWSTPGALRYNTGAQDRTRWVTTLVWSF</sequence>
<evidence type="ECO:0000313" key="3">
    <source>
        <dbReference type="Proteomes" id="UP001165498"/>
    </source>
</evidence>
<accession>A0ABT1QU70</accession>
<gene>
    <name evidence="2" type="ORF">NM961_13970</name>
</gene>
<evidence type="ECO:0008006" key="4">
    <source>
        <dbReference type="Google" id="ProtNLM"/>
    </source>
</evidence>
<dbReference type="Proteomes" id="UP001165498">
    <property type="component" value="Unassembled WGS sequence"/>
</dbReference>
<reference evidence="2" key="1">
    <citation type="submission" date="2022-07" db="EMBL/GenBank/DDBJ databases">
        <title>Tahibacter sp., a new gammaproteobacterium isolated from the silt sample collected at pig farm.</title>
        <authorList>
            <person name="Chen H."/>
        </authorList>
    </citation>
    <scope>NUCLEOTIDE SEQUENCE</scope>
    <source>
        <strain evidence="2">P2K</strain>
    </source>
</reference>
<organism evidence="2 3">
    <name type="scientific">Tahibacter harae</name>
    <dbReference type="NCBI Taxonomy" id="2963937"/>
    <lineage>
        <taxon>Bacteria</taxon>
        <taxon>Pseudomonadati</taxon>
        <taxon>Pseudomonadota</taxon>
        <taxon>Gammaproteobacteria</taxon>
        <taxon>Lysobacterales</taxon>
        <taxon>Rhodanobacteraceae</taxon>
        <taxon>Tahibacter</taxon>
    </lineage>
</organism>
<comment type="caution">
    <text evidence="2">The sequence shown here is derived from an EMBL/GenBank/DDBJ whole genome shotgun (WGS) entry which is preliminary data.</text>
</comment>